<evidence type="ECO:0008006" key="3">
    <source>
        <dbReference type="Google" id="ProtNLM"/>
    </source>
</evidence>
<accession>A0ABV1D8W5</accession>
<sequence>MIKIHTYSNGFQEEYFEAVRKNVGIGDMKAVAASSKKFLPLDFFTAKDAEGRFRELILAPYKKLKEAEQYIRKNKMAEMEAECRDNHSPHKPQLTDLYYRLYKAFGDVAKSEKDGKSLRVRLVGNTGLTVCPYCNRDYINARARNASGAQLDHFFSRSKYPVFAVSLYNLVPACGNCNRIKSGGSKAFASPFDEEINFNQEVRFSYESQDDGYIVNIETDNECMKNNLEHMKIREAYAIHERDIKMIIEKQMEYSKSQIEEFQKIFKELNDSGKIYITEEDVKRAVFGPPISEEDMKTRSLAKMYHDIYDKLGIYPVTARSDS</sequence>
<dbReference type="CDD" id="cd00085">
    <property type="entry name" value="HNHc"/>
    <property type="match status" value="1"/>
</dbReference>
<organism evidence="1 2">
    <name type="scientific">Enterocloster hominis</name>
    <name type="common">ex Hitch et al. 2024</name>
    <dbReference type="NCBI Taxonomy" id="1917870"/>
    <lineage>
        <taxon>Bacteria</taxon>
        <taxon>Bacillati</taxon>
        <taxon>Bacillota</taxon>
        <taxon>Clostridia</taxon>
        <taxon>Lachnospirales</taxon>
        <taxon>Lachnospiraceae</taxon>
        <taxon>Enterocloster</taxon>
    </lineage>
</organism>
<protein>
    <recommendedName>
        <fullName evidence="3">HNH domain-containing protein</fullName>
    </recommendedName>
</protein>
<comment type="caution">
    <text evidence="1">The sequence shown here is derived from an EMBL/GenBank/DDBJ whole genome shotgun (WGS) entry which is preliminary data.</text>
</comment>
<evidence type="ECO:0000313" key="1">
    <source>
        <dbReference type="EMBL" id="MEQ2426827.1"/>
    </source>
</evidence>
<keyword evidence="2" id="KW-1185">Reference proteome</keyword>
<dbReference type="EMBL" id="JBBMFM010000076">
    <property type="protein sequence ID" value="MEQ2426827.1"/>
    <property type="molecule type" value="Genomic_DNA"/>
</dbReference>
<proteinExistence type="predicted"/>
<gene>
    <name evidence="1" type="ORF">WMQ36_17790</name>
</gene>
<dbReference type="Gene3D" id="1.10.30.50">
    <property type="match status" value="1"/>
</dbReference>
<dbReference type="Proteomes" id="UP001454086">
    <property type="component" value="Unassembled WGS sequence"/>
</dbReference>
<name>A0ABV1D8W5_9FIRM</name>
<dbReference type="InterPro" id="IPR003615">
    <property type="entry name" value="HNH_nuc"/>
</dbReference>
<evidence type="ECO:0000313" key="2">
    <source>
        <dbReference type="Proteomes" id="UP001454086"/>
    </source>
</evidence>
<reference evidence="1 2" key="1">
    <citation type="submission" date="2024-03" db="EMBL/GenBank/DDBJ databases">
        <title>Human intestinal bacterial collection.</title>
        <authorList>
            <person name="Pauvert C."/>
            <person name="Hitch T.C.A."/>
            <person name="Clavel T."/>
        </authorList>
    </citation>
    <scope>NUCLEOTIDE SEQUENCE [LARGE SCALE GENOMIC DNA]</scope>
    <source>
        <strain evidence="1 2">CLA-SR-H021</strain>
    </source>
</reference>
<dbReference type="RefSeq" id="WP_349118410.1">
    <property type="nucleotide sequence ID" value="NZ_JBBMFM010000076.1"/>
</dbReference>